<evidence type="ECO:0000313" key="4">
    <source>
        <dbReference type="Proteomes" id="UP000559256"/>
    </source>
</evidence>
<evidence type="ECO:0000313" key="3">
    <source>
        <dbReference type="EMBL" id="KAF5360177.1"/>
    </source>
</evidence>
<evidence type="ECO:0000259" key="2">
    <source>
        <dbReference type="Pfam" id="PF00266"/>
    </source>
</evidence>
<dbReference type="SUPFAM" id="SSF53383">
    <property type="entry name" value="PLP-dependent transferases"/>
    <property type="match status" value="1"/>
</dbReference>
<dbReference type="InterPro" id="IPR015421">
    <property type="entry name" value="PyrdxlP-dep_Trfase_major"/>
</dbReference>
<feature type="domain" description="Aminotransferase class V" evidence="2">
    <location>
        <begin position="75"/>
        <end position="310"/>
    </location>
</feature>
<dbReference type="Gene3D" id="3.90.1150.10">
    <property type="entry name" value="Aspartate Aminotransferase, domain 1"/>
    <property type="match status" value="1"/>
</dbReference>
<organism evidence="3 4">
    <name type="scientific">Tetrapyrgos nigripes</name>
    <dbReference type="NCBI Taxonomy" id="182062"/>
    <lineage>
        <taxon>Eukaryota</taxon>
        <taxon>Fungi</taxon>
        <taxon>Dikarya</taxon>
        <taxon>Basidiomycota</taxon>
        <taxon>Agaricomycotina</taxon>
        <taxon>Agaricomycetes</taxon>
        <taxon>Agaricomycetidae</taxon>
        <taxon>Agaricales</taxon>
        <taxon>Marasmiineae</taxon>
        <taxon>Marasmiaceae</taxon>
        <taxon>Tetrapyrgos</taxon>
    </lineage>
</organism>
<dbReference type="Gene3D" id="3.40.640.10">
    <property type="entry name" value="Type I PLP-dependent aspartate aminotransferase-like (Major domain)"/>
    <property type="match status" value="1"/>
</dbReference>
<dbReference type="InterPro" id="IPR015424">
    <property type="entry name" value="PyrdxlP-dep_Trfase"/>
</dbReference>
<dbReference type="PANTHER" id="PTHR43586">
    <property type="entry name" value="CYSTEINE DESULFURASE"/>
    <property type="match status" value="1"/>
</dbReference>
<gene>
    <name evidence="3" type="ORF">D9758_011338</name>
</gene>
<dbReference type="OrthoDB" id="420046at2759"/>
<keyword evidence="4" id="KW-1185">Reference proteome</keyword>
<name>A0A8H5G887_9AGAR</name>
<dbReference type="Pfam" id="PF00266">
    <property type="entry name" value="Aminotran_5"/>
    <property type="match status" value="1"/>
</dbReference>
<proteinExistence type="predicted"/>
<accession>A0A8H5G887</accession>
<feature type="region of interest" description="Disordered" evidence="1">
    <location>
        <begin position="1"/>
        <end position="23"/>
    </location>
</feature>
<comment type="caution">
    <text evidence="3">The sequence shown here is derived from an EMBL/GenBank/DDBJ whole genome shotgun (WGS) entry which is preliminary data.</text>
</comment>
<dbReference type="EMBL" id="JAACJM010000044">
    <property type="protein sequence ID" value="KAF5360177.1"/>
    <property type="molecule type" value="Genomic_DNA"/>
</dbReference>
<dbReference type="PANTHER" id="PTHR43586:SF21">
    <property type="entry name" value="PYRIDOXAL PHOSPHATE (PLP)-DEPENDENT ASPARTATE AMINOTRANSFERASE SUPERFAMILY"/>
    <property type="match status" value="1"/>
</dbReference>
<dbReference type="InterPro" id="IPR000192">
    <property type="entry name" value="Aminotrans_V_dom"/>
</dbReference>
<protein>
    <recommendedName>
        <fullName evidence="2">Aminotransferase class V domain-containing protein</fullName>
    </recommendedName>
</protein>
<sequence length="579" mass="61744">MLRGRERAEPSKANTSKSNGPPKVAIRTCETAVGPSASFTVLTSTMSHLDIANVRSSFPALSSKSKLSTNGVPYVFADNAGGSQVLGSVVLKISDYLVNSNVQFGADYSVSQIATKRVFEEAQETVRLMFGFDEGAGEVVWSSSTTLSFENLARSMALGGKIKAGDEVIVTANVGPWKKLAARVGATVKMWSHSPIPTSTGKPNPFSIALTVDGLLPLITPKTRLIAFTACSNILGSAVPVADIVKAARKKMAEFGPELTLEVVVDCVAYAPHMRMDVKAWDVDYCAFSWYKVYGPHISSMYIRKSILGSSTSGSSAVPPYAASITPKQQSSAAASDAPSKSQLSPLVHHFLYSKYADSALKLQPGSPGYEIVYATTAVVEYLCRLSSGLKEDETAEDVSEPGVPLSIPALDSSFSLIQAHDKALALPLLQFLTSDAAYDVGVRVVGDEGLLPDGSVKEGRAPTISFVVIDTTYTSISTTNLRKKLWSKSLVHAVDQAGGIGIRYGHFYAYDLGKSFGLLPPTPNNPGPNGEGQDGFETEEEALEASLEDGAVRVSLVHYNTVEEVERILGILRKELGL</sequence>
<dbReference type="Proteomes" id="UP000559256">
    <property type="component" value="Unassembled WGS sequence"/>
</dbReference>
<reference evidence="3 4" key="1">
    <citation type="journal article" date="2020" name="ISME J.">
        <title>Uncovering the hidden diversity of litter-decomposition mechanisms in mushroom-forming fungi.</title>
        <authorList>
            <person name="Floudas D."/>
            <person name="Bentzer J."/>
            <person name="Ahren D."/>
            <person name="Johansson T."/>
            <person name="Persson P."/>
            <person name="Tunlid A."/>
        </authorList>
    </citation>
    <scope>NUCLEOTIDE SEQUENCE [LARGE SCALE GENOMIC DNA]</scope>
    <source>
        <strain evidence="3 4">CBS 291.85</strain>
    </source>
</reference>
<evidence type="ECO:0000256" key="1">
    <source>
        <dbReference type="SAM" id="MobiDB-lite"/>
    </source>
</evidence>
<dbReference type="AlphaFoldDB" id="A0A8H5G887"/>
<feature type="compositionally biased region" description="Basic and acidic residues" evidence="1">
    <location>
        <begin position="1"/>
        <end position="10"/>
    </location>
</feature>
<dbReference type="InterPro" id="IPR015422">
    <property type="entry name" value="PyrdxlP-dep_Trfase_small"/>
</dbReference>